<keyword evidence="1" id="KW-1133">Transmembrane helix</keyword>
<sequence>MIKNYLKIALRNILKHKGLSSINIIGLAIGIACSILILLFVAHELSYDKFHEKADRIYRLAIRASIGDTKINQTYSSSETFRRLLVDFPEIEKGVKILKLGRTPVTLGELTFYES</sequence>
<feature type="domain" description="MacB-like periplasmic core" evidence="2">
    <location>
        <begin position="20"/>
        <end position="92"/>
    </location>
</feature>
<dbReference type="Pfam" id="PF12704">
    <property type="entry name" value="MacB_PCD"/>
    <property type="match status" value="1"/>
</dbReference>
<protein>
    <recommendedName>
        <fullName evidence="2">MacB-like periplasmic core domain-containing protein</fullName>
    </recommendedName>
</protein>
<organism evidence="3">
    <name type="scientific">marine sediment metagenome</name>
    <dbReference type="NCBI Taxonomy" id="412755"/>
    <lineage>
        <taxon>unclassified sequences</taxon>
        <taxon>metagenomes</taxon>
        <taxon>ecological metagenomes</taxon>
    </lineage>
</organism>
<proteinExistence type="predicted"/>
<dbReference type="EMBL" id="BARS01043653">
    <property type="protein sequence ID" value="GAG41179.1"/>
    <property type="molecule type" value="Genomic_DNA"/>
</dbReference>
<feature type="transmembrane region" description="Helical" evidence="1">
    <location>
        <begin position="21"/>
        <end position="42"/>
    </location>
</feature>
<name>X0XDC1_9ZZZZ</name>
<accession>X0XDC1</accession>
<dbReference type="PROSITE" id="PS51257">
    <property type="entry name" value="PROKAR_LIPOPROTEIN"/>
    <property type="match status" value="1"/>
</dbReference>
<evidence type="ECO:0000313" key="3">
    <source>
        <dbReference type="EMBL" id="GAG41179.1"/>
    </source>
</evidence>
<comment type="caution">
    <text evidence="3">The sequence shown here is derived from an EMBL/GenBank/DDBJ whole genome shotgun (WGS) entry which is preliminary data.</text>
</comment>
<gene>
    <name evidence="3" type="ORF">S01H1_66053</name>
</gene>
<keyword evidence="1" id="KW-0812">Transmembrane</keyword>
<dbReference type="AlphaFoldDB" id="X0XDC1"/>
<reference evidence="3" key="1">
    <citation type="journal article" date="2014" name="Front. Microbiol.">
        <title>High frequency of phylogenetically diverse reductive dehalogenase-homologous genes in deep subseafloor sedimentary metagenomes.</title>
        <authorList>
            <person name="Kawai M."/>
            <person name="Futagami T."/>
            <person name="Toyoda A."/>
            <person name="Takaki Y."/>
            <person name="Nishi S."/>
            <person name="Hori S."/>
            <person name="Arai W."/>
            <person name="Tsubouchi T."/>
            <person name="Morono Y."/>
            <person name="Uchiyama I."/>
            <person name="Ito T."/>
            <person name="Fujiyama A."/>
            <person name="Inagaki F."/>
            <person name="Takami H."/>
        </authorList>
    </citation>
    <scope>NUCLEOTIDE SEQUENCE</scope>
    <source>
        <strain evidence="3">Expedition CK06-06</strain>
    </source>
</reference>
<dbReference type="InterPro" id="IPR025857">
    <property type="entry name" value="MacB_PCD"/>
</dbReference>
<keyword evidence="1" id="KW-0472">Membrane</keyword>
<feature type="non-terminal residue" evidence="3">
    <location>
        <position position="115"/>
    </location>
</feature>
<evidence type="ECO:0000256" key="1">
    <source>
        <dbReference type="SAM" id="Phobius"/>
    </source>
</evidence>
<evidence type="ECO:0000259" key="2">
    <source>
        <dbReference type="Pfam" id="PF12704"/>
    </source>
</evidence>